<dbReference type="Proteomes" id="UP000483820">
    <property type="component" value="Chromosome III"/>
</dbReference>
<sequence>MPNDVIKYKSAVCNIYRNEDVINLETSTANDITWRVDELTGYIIVKEKENSFDPTKFDVKLTEEYKVITGMIRNLDNSNDVCYEYCLIPHYAPALENLIPPYIAEPEEPSHDEMLKLKISDKMFFPSERNDRVLVVEGKKLHVSKAFLSYKESQMDEIPIKDVSSQDFALLLSSFYPNPVFPNDATVHKLLEMSRQFMVPSVIDRIQCYLIYY</sequence>
<organism evidence="2 3">
    <name type="scientific">Caenorhabditis remanei</name>
    <name type="common">Caenorhabditis vulgaris</name>
    <dbReference type="NCBI Taxonomy" id="31234"/>
    <lineage>
        <taxon>Eukaryota</taxon>
        <taxon>Metazoa</taxon>
        <taxon>Ecdysozoa</taxon>
        <taxon>Nematoda</taxon>
        <taxon>Chromadorea</taxon>
        <taxon>Rhabditida</taxon>
        <taxon>Rhabditina</taxon>
        <taxon>Rhabditomorpha</taxon>
        <taxon>Rhabditoidea</taxon>
        <taxon>Rhabditidae</taxon>
        <taxon>Peloderinae</taxon>
        <taxon>Caenorhabditis</taxon>
    </lineage>
</organism>
<dbReference type="AlphaFoldDB" id="A0A6A5H9K0"/>
<comment type="caution">
    <text evidence="2">The sequence shown here is derived from an EMBL/GenBank/DDBJ whole genome shotgun (WGS) entry which is preliminary data.</text>
</comment>
<dbReference type="InterPro" id="IPR000210">
    <property type="entry name" value="BTB/POZ_dom"/>
</dbReference>
<dbReference type="SUPFAM" id="SSF54695">
    <property type="entry name" value="POZ domain"/>
    <property type="match status" value="1"/>
</dbReference>
<reference evidence="2 3" key="1">
    <citation type="submission" date="2019-12" db="EMBL/GenBank/DDBJ databases">
        <title>Chromosome-level assembly of the Caenorhabditis remanei genome.</title>
        <authorList>
            <person name="Teterina A.A."/>
            <person name="Willis J.H."/>
            <person name="Phillips P.C."/>
        </authorList>
    </citation>
    <scope>NUCLEOTIDE SEQUENCE [LARGE SCALE GENOMIC DNA]</scope>
    <source>
        <strain evidence="2 3">PX506</strain>
        <tissue evidence="2">Whole organism</tissue>
    </source>
</reference>
<evidence type="ECO:0000313" key="3">
    <source>
        <dbReference type="Proteomes" id="UP000483820"/>
    </source>
</evidence>
<dbReference type="CTD" id="9805739"/>
<dbReference type="RefSeq" id="XP_053587980.1">
    <property type="nucleotide sequence ID" value="XM_053728403.1"/>
</dbReference>
<dbReference type="GeneID" id="9805739"/>
<name>A0A6A5H9K0_CAERE</name>
<dbReference type="SMART" id="SM00225">
    <property type="entry name" value="BTB"/>
    <property type="match status" value="1"/>
</dbReference>
<dbReference type="Pfam" id="PF00651">
    <property type="entry name" value="BTB"/>
    <property type="match status" value="1"/>
</dbReference>
<dbReference type="EMBL" id="WUAV01000003">
    <property type="protein sequence ID" value="KAF1763103.1"/>
    <property type="molecule type" value="Genomic_DNA"/>
</dbReference>
<dbReference type="PANTHER" id="PTHR22744:SF14">
    <property type="entry name" value="BTB DOMAIN-CONTAINING PROTEIN-RELATED"/>
    <property type="match status" value="1"/>
</dbReference>
<proteinExistence type="predicted"/>
<evidence type="ECO:0000313" key="2">
    <source>
        <dbReference type="EMBL" id="KAF1763103.1"/>
    </source>
</evidence>
<dbReference type="PANTHER" id="PTHR22744">
    <property type="entry name" value="HELIX LOOP HELIX PROTEIN 21-RELATED"/>
    <property type="match status" value="1"/>
</dbReference>
<dbReference type="Gene3D" id="3.30.710.10">
    <property type="entry name" value="Potassium Channel Kv1.1, Chain A"/>
    <property type="match status" value="1"/>
</dbReference>
<gene>
    <name evidence="2" type="ORF">GCK72_011368</name>
</gene>
<feature type="domain" description="BTB" evidence="1">
    <location>
        <begin position="130"/>
        <end position="213"/>
    </location>
</feature>
<accession>A0A6A5H9K0</accession>
<protein>
    <recommendedName>
        <fullName evidence="1">BTB domain-containing protein</fullName>
    </recommendedName>
</protein>
<dbReference type="InterPro" id="IPR011333">
    <property type="entry name" value="SKP1/BTB/POZ_sf"/>
</dbReference>
<dbReference type="KEGG" id="crq:GCK72_011368"/>
<evidence type="ECO:0000259" key="1">
    <source>
        <dbReference type="SMART" id="SM00225"/>
    </source>
</evidence>